<evidence type="ECO:0000313" key="3">
    <source>
        <dbReference type="Proteomes" id="UP000290365"/>
    </source>
</evidence>
<evidence type="ECO:0000313" key="2">
    <source>
        <dbReference type="EMBL" id="QBD82040.1"/>
    </source>
</evidence>
<protein>
    <submittedName>
        <fullName evidence="2">GNAT family N-acetyltransferase</fullName>
    </submittedName>
</protein>
<proteinExistence type="predicted"/>
<accession>A0A4P6K2U7</accession>
<dbReference type="EMBL" id="CP035758">
    <property type="protein sequence ID" value="QBD82040.1"/>
    <property type="molecule type" value="Genomic_DNA"/>
</dbReference>
<name>A0A4P6K2U7_KTERU</name>
<dbReference type="CDD" id="cd04301">
    <property type="entry name" value="NAT_SF"/>
    <property type="match status" value="1"/>
</dbReference>
<dbReference type="OrthoDB" id="9807582at2"/>
<dbReference type="RefSeq" id="WP_129893100.1">
    <property type="nucleotide sequence ID" value="NZ_CP035758.1"/>
</dbReference>
<dbReference type="Gene3D" id="3.40.630.30">
    <property type="match status" value="1"/>
</dbReference>
<keyword evidence="2" id="KW-0808">Transferase</keyword>
<dbReference type="KEGG" id="kbs:EPA93_41105"/>
<dbReference type="InterPro" id="IPR016181">
    <property type="entry name" value="Acyl_CoA_acyltransferase"/>
</dbReference>
<gene>
    <name evidence="2" type="ORF">EPA93_41105</name>
</gene>
<feature type="domain" description="N-acetyltransferase" evidence="1">
    <location>
        <begin position="137"/>
        <end position="275"/>
    </location>
</feature>
<dbReference type="Proteomes" id="UP000290365">
    <property type="component" value="Chromosome"/>
</dbReference>
<dbReference type="AlphaFoldDB" id="A0A4P6K2U7"/>
<dbReference type="SUPFAM" id="SSF55729">
    <property type="entry name" value="Acyl-CoA N-acyltransferases (Nat)"/>
    <property type="match status" value="1"/>
</dbReference>
<keyword evidence="3" id="KW-1185">Reference proteome</keyword>
<organism evidence="2 3">
    <name type="scientific">Ktedonosporobacter rubrisoli</name>
    <dbReference type="NCBI Taxonomy" id="2509675"/>
    <lineage>
        <taxon>Bacteria</taxon>
        <taxon>Bacillati</taxon>
        <taxon>Chloroflexota</taxon>
        <taxon>Ktedonobacteria</taxon>
        <taxon>Ktedonobacterales</taxon>
        <taxon>Ktedonosporobacteraceae</taxon>
        <taxon>Ktedonosporobacter</taxon>
    </lineage>
</organism>
<dbReference type="GO" id="GO:0016747">
    <property type="term" value="F:acyltransferase activity, transferring groups other than amino-acyl groups"/>
    <property type="evidence" value="ECO:0007669"/>
    <property type="project" value="InterPro"/>
</dbReference>
<evidence type="ECO:0000259" key="1">
    <source>
        <dbReference type="PROSITE" id="PS51186"/>
    </source>
</evidence>
<dbReference type="PROSITE" id="PS51186">
    <property type="entry name" value="GNAT"/>
    <property type="match status" value="1"/>
</dbReference>
<dbReference type="Pfam" id="PF00583">
    <property type="entry name" value="Acetyltransf_1"/>
    <property type="match status" value="1"/>
</dbReference>
<reference evidence="2 3" key="1">
    <citation type="submission" date="2019-01" db="EMBL/GenBank/DDBJ databases">
        <title>Ktedonosporobacter rubrisoli SCAWS-G2.</title>
        <authorList>
            <person name="Huang Y."/>
            <person name="Yan B."/>
        </authorList>
    </citation>
    <scope>NUCLEOTIDE SEQUENCE [LARGE SCALE GENOMIC DNA]</scope>
    <source>
        <strain evidence="2 3">SCAWS-G2</strain>
    </source>
</reference>
<sequence>MSKIFKNLADPELPAAAEANLSGEMACFGQGLAGAELHEDAELLWFYTGRPYLNGVLISHFLDEDPAYVDRRINETLDLFKARKVDFIGWSIGPSTRPAHLARQLEAHGFTYADKTIGMVADIQAIGEEPVQLPPTFEIKEAEDAETLKNLRAIEIQGFDSKPEKAQNYYECYVSIGFGAGKQWHHYLGWQDGVPVAMGSLFLHAGVAGIYGIATIPEARRKGYGTIMTQHILHEIRKLGYRIAVLSPTEMSENIYRRLGFQDYCTIRHYDRSLF</sequence>
<dbReference type="InterPro" id="IPR000182">
    <property type="entry name" value="GNAT_dom"/>
</dbReference>